<accession>A0AAE3W4E3</accession>
<dbReference type="Gene3D" id="1.10.10.10">
    <property type="entry name" value="Winged helix-like DNA-binding domain superfamily/Winged helix DNA-binding domain"/>
    <property type="match status" value="1"/>
</dbReference>
<dbReference type="AlphaFoldDB" id="A0AAE3W4E3"/>
<dbReference type="PANTHER" id="PTHR43252">
    <property type="entry name" value="TRANSCRIPTIONAL REGULATOR YQJI"/>
    <property type="match status" value="1"/>
</dbReference>
<feature type="compositionally biased region" description="Gly residues" evidence="1">
    <location>
        <begin position="26"/>
        <end position="41"/>
    </location>
</feature>
<reference evidence="3 4" key="1">
    <citation type="submission" date="2023-07" db="EMBL/GenBank/DDBJ databases">
        <title>Sequencing the genomes of 1000 actinobacteria strains.</title>
        <authorList>
            <person name="Klenk H.-P."/>
        </authorList>
    </citation>
    <scope>NUCLEOTIDE SEQUENCE [LARGE SCALE GENOMIC DNA]</scope>
    <source>
        <strain evidence="3 4">DSM 44709</strain>
    </source>
</reference>
<dbReference type="EMBL" id="JAUSUZ010000001">
    <property type="protein sequence ID" value="MDQ0369102.1"/>
    <property type="molecule type" value="Genomic_DNA"/>
</dbReference>
<dbReference type="GO" id="GO:0003677">
    <property type="term" value="F:DNA binding"/>
    <property type="evidence" value="ECO:0007669"/>
    <property type="project" value="UniProtKB-KW"/>
</dbReference>
<name>A0AAE3W4E3_9ACTN</name>
<organism evidence="3 4">
    <name type="scientific">Catenuloplanes indicus</name>
    <dbReference type="NCBI Taxonomy" id="137267"/>
    <lineage>
        <taxon>Bacteria</taxon>
        <taxon>Bacillati</taxon>
        <taxon>Actinomycetota</taxon>
        <taxon>Actinomycetes</taxon>
        <taxon>Micromonosporales</taxon>
        <taxon>Micromonosporaceae</taxon>
        <taxon>Catenuloplanes</taxon>
    </lineage>
</organism>
<dbReference type="InterPro" id="IPR036390">
    <property type="entry name" value="WH_DNA-bd_sf"/>
</dbReference>
<dbReference type="Pfam" id="PF03551">
    <property type="entry name" value="PadR"/>
    <property type="match status" value="1"/>
</dbReference>
<feature type="compositionally biased region" description="Basic residues" evidence="1">
    <location>
        <begin position="42"/>
        <end position="53"/>
    </location>
</feature>
<keyword evidence="3" id="KW-0238">DNA-binding</keyword>
<protein>
    <submittedName>
        <fullName evidence="3">DNA-binding PadR family transcriptional regulator</fullName>
    </submittedName>
</protein>
<gene>
    <name evidence="3" type="ORF">J2S42_005771</name>
</gene>
<sequence length="196" mass="21231">MKGFAREFFEDEGRRRGFGFPPFGPGGPGFGPWGHGGPHHGPGGHRGRGRGGRGRNVRAAVLALLIERPMHGYEIIQELEQRTGGIWRPSPGSVYPTLQLLEDEGLIVAETDGGRKRFTLTETGRAAAASAAETPPWAEFGDEHVSQAQDFRQAAFGIMSALKEVGVSGTPEQRQAALEILNETKRKLYAILAESE</sequence>
<feature type="domain" description="Transcription regulator PadR N-terminal" evidence="2">
    <location>
        <begin position="61"/>
        <end position="128"/>
    </location>
</feature>
<dbReference type="RefSeq" id="WP_307244087.1">
    <property type="nucleotide sequence ID" value="NZ_JAUSUZ010000001.1"/>
</dbReference>
<comment type="caution">
    <text evidence="3">The sequence shown here is derived from an EMBL/GenBank/DDBJ whole genome shotgun (WGS) entry which is preliminary data.</text>
</comment>
<keyword evidence="4" id="KW-1185">Reference proteome</keyword>
<dbReference type="SUPFAM" id="SSF46785">
    <property type="entry name" value="Winged helix' DNA-binding domain"/>
    <property type="match status" value="1"/>
</dbReference>
<dbReference type="PANTHER" id="PTHR43252:SF2">
    <property type="entry name" value="TRANSCRIPTION REGULATOR, PADR-LIKE FAMILY"/>
    <property type="match status" value="1"/>
</dbReference>
<dbReference type="Proteomes" id="UP001240236">
    <property type="component" value="Unassembled WGS sequence"/>
</dbReference>
<evidence type="ECO:0000256" key="1">
    <source>
        <dbReference type="SAM" id="MobiDB-lite"/>
    </source>
</evidence>
<evidence type="ECO:0000259" key="2">
    <source>
        <dbReference type="Pfam" id="PF03551"/>
    </source>
</evidence>
<evidence type="ECO:0000313" key="4">
    <source>
        <dbReference type="Proteomes" id="UP001240236"/>
    </source>
</evidence>
<proteinExistence type="predicted"/>
<feature type="region of interest" description="Disordered" evidence="1">
    <location>
        <begin position="15"/>
        <end position="53"/>
    </location>
</feature>
<dbReference type="InterPro" id="IPR036388">
    <property type="entry name" value="WH-like_DNA-bd_sf"/>
</dbReference>
<dbReference type="InterPro" id="IPR005149">
    <property type="entry name" value="Tscrpt_reg_PadR_N"/>
</dbReference>
<evidence type="ECO:0000313" key="3">
    <source>
        <dbReference type="EMBL" id="MDQ0369102.1"/>
    </source>
</evidence>